<sequence>MERVCFLLKVRPERLAEYRERHAAVWPDMLDALRATGWRNYSLFLRDDGLLVGYLETDDFALARSGMAATSVNARWQAEMAPYFEALDGRPDEDMRPLTEVFHLD</sequence>
<protein>
    <submittedName>
        <fullName evidence="1">L-rhamnose mutarotase</fullName>
    </submittedName>
</protein>
<dbReference type="GO" id="GO:0016857">
    <property type="term" value="F:racemase and epimerase activity, acting on carbohydrates and derivatives"/>
    <property type="evidence" value="ECO:0007669"/>
    <property type="project" value="InterPro"/>
</dbReference>
<evidence type="ECO:0000313" key="1">
    <source>
        <dbReference type="EMBL" id="GES12743.1"/>
    </source>
</evidence>
<dbReference type="Gene3D" id="3.30.70.100">
    <property type="match status" value="1"/>
</dbReference>
<accession>A0A5M3X1V5</accession>
<dbReference type="PANTHER" id="PTHR34389:SF2">
    <property type="entry name" value="L-RHAMNOSE MUTAROTASE"/>
    <property type="match status" value="1"/>
</dbReference>
<evidence type="ECO:0000313" key="2">
    <source>
        <dbReference type="Proteomes" id="UP000331127"/>
    </source>
</evidence>
<gene>
    <name evidence="1" type="ORF">Amac_063400</name>
</gene>
<name>A0A5M3X1V5_9ACTN</name>
<dbReference type="EMBL" id="BLAE01000038">
    <property type="protein sequence ID" value="GES12743.1"/>
    <property type="molecule type" value="Genomic_DNA"/>
</dbReference>
<dbReference type="AlphaFoldDB" id="A0A5M3X1V5"/>
<dbReference type="PANTHER" id="PTHR34389">
    <property type="entry name" value="L-RHAMNOSE MUTAROTASE"/>
    <property type="match status" value="1"/>
</dbReference>
<dbReference type="RefSeq" id="WP_155344406.1">
    <property type="nucleotide sequence ID" value="NZ_BAAAHL010000080.1"/>
</dbReference>
<dbReference type="Pfam" id="PF05336">
    <property type="entry name" value="rhaM"/>
    <property type="match status" value="1"/>
</dbReference>
<keyword evidence="2" id="KW-1185">Reference proteome</keyword>
<dbReference type="InterPro" id="IPR011008">
    <property type="entry name" value="Dimeric_a/b-barrel"/>
</dbReference>
<dbReference type="GO" id="GO:0019301">
    <property type="term" value="P:rhamnose catabolic process"/>
    <property type="evidence" value="ECO:0007669"/>
    <property type="project" value="TreeGrafter"/>
</dbReference>
<dbReference type="Proteomes" id="UP000331127">
    <property type="component" value="Unassembled WGS sequence"/>
</dbReference>
<proteinExistence type="predicted"/>
<organism evidence="1 2">
    <name type="scientific">Acrocarpospora macrocephala</name>
    <dbReference type="NCBI Taxonomy" id="150177"/>
    <lineage>
        <taxon>Bacteria</taxon>
        <taxon>Bacillati</taxon>
        <taxon>Actinomycetota</taxon>
        <taxon>Actinomycetes</taxon>
        <taxon>Streptosporangiales</taxon>
        <taxon>Streptosporangiaceae</taxon>
        <taxon>Acrocarpospora</taxon>
    </lineage>
</organism>
<dbReference type="SUPFAM" id="SSF54909">
    <property type="entry name" value="Dimeric alpha+beta barrel"/>
    <property type="match status" value="1"/>
</dbReference>
<dbReference type="OrthoDB" id="9799608at2"/>
<comment type="caution">
    <text evidence="1">The sequence shown here is derived from an EMBL/GenBank/DDBJ whole genome shotgun (WGS) entry which is preliminary data.</text>
</comment>
<reference evidence="1 2" key="1">
    <citation type="submission" date="2019-10" db="EMBL/GenBank/DDBJ databases">
        <title>Whole genome shotgun sequence of Acrocarpospora macrocephala NBRC 16266.</title>
        <authorList>
            <person name="Ichikawa N."/>
            <person name="Kimura A."/>
            <person name="Kitahashi Y."/>
            <person name="Komaki H."/>
            <person name="Oguchi A."/>
        </authorList>
    </citation>
    <scope>NUCLEOTIDE SEQUENCE [LARGE SCALE GENOMIC DNA]</scope>
    <source>
        <strain evidence="1 2">NBRC 16266</strain>
    </source>
</reference>
<dbReference type="InterPro" id="IPR008000">
    <property type="entry name" value="Rham/fucose_mutarotase"/>
</dbReference>